<proteinExistence type="predicted"/>
<evidence type="ECO:0000313" key="2">
    <source>
        <dbReference type="EMBL" id="KAK9759816.1"/>
    </source>
</evidence>
<keyword evidence="3" id="KW-1185">Reference proteome</keyword>
<evidence type="ECO:0000256" key="1">
    <source>
        <dbReference type="SAM" id="SignalP"/>
    </source>
</evidence>
<gene>
    <name evidence="2" type="ORF">K7432_016780</name>
</gene>
<accession>A0ABR2WE93</accession>
<organism evidence="2 3">
    <name type="scientific">Basidiobolus ranarum</name>
    <dbReference type="NCBI Taxonomy" id="34480"/>
    <lineage>
        <taxon>Eukaryota</taxon>
        <taxon>Fungi</taxon>
        <taxon>Fungi incertae sedis</taxon>
        <taxon>Zoopagomycota</taxon>
        <taxon>Entomophthoromycotina</taxon>
        <taxon>Basidiobolomycetes</taxon>
        <taxon>Basidiobolales</taxon>
        <taxon>Basidiobolaceae</taxon>
        <taxon>Basidiobolus</taxon>
    </lineage>
</organism>
<dbReference type="InterPro" id="IPR012334">
    <property type="entry name" value="Pectin_lyas_fold"/>
</dbReference>
<feature type="chain" id="PRO_5046302468" evidence="1">
    <location>
        <begin position="24"/>
        <end position="248"/>
    </location>
</feature>
<dbReference type="EMBL" id="JASJQH010003005">
    <property type="protein sequence ID" value="KAK9759816.1"/>
    <property type="molecule type" value="Genomic_DNA"/>
</dbReference>
<reference evidence="2 3" key="1">
    <citation type="submission" date="2023-04" db="EMBL/GenBank/DDBJ databases">
        <title>Genome of Basidiobolus ranarum AG-B5.</title>
        <authorList>
            <person name="Stajich J.E."/>
            <person name="Carter-House D."/>
            <person name="Gryganskyi A."/>
        </authorList>
    </citation>
    <scope>NUCLEOTIDE SEQUENCE [LARGE SCALE GENOMIC DNA]</scope>
    <source>
        <strain evidence="2 3">AG-B5</strain>
    </source>
</reference>
<dbReference type="Gene3D" id="2.160.20.10">
    <property type="entry name" value="Single-stranded right-handed beta-helix, Pectin lyase-like"/>
    <property type="match status" value="1"/>
</dbReference>
<sequence length="248" mass="27835">MMAWLKLRAVLITLAILPQLCFSIDTTQKNRRRPTYGLPDWSQAGYLSGRMDLPDDSMITLRITKEELQSQYQVIPDDGQDDSAGLQKAIDFIKANHSPTGGYNRIALIELPSGQIDISQQIYVDASWLLIRGQGTDPSQPSSTRISFKPNSDTIYDTLSPDGSRWDPDSMLYSQVVTGSYQITAKGGWIWPGRGVFRVQYRDVAPKFQSLHEKAPPNRKDLLEVWSTSTVEEIQGVHGGSNRESSWN</sequence>
<name>A0ABR2WE93_9FUNG</name>
<comment type="caution">
    <text evidence="2">The sequence shown here is derived from an EMBL/GenBank/DDBJ whole genome shotgun (WGS) entry which is preliminary data.</text>
</comment>
<evidence type="ECO:0000313" key="3">
    <source>
        <dbReference type="Proteomes" id="UP001479436"/>
    </source>
</evidence>
<dbReference type="Proteomes" id="UP001479436">
    <property type="component" value="Unassembled WGS sequence"/>
</dbReference>
<protein>
    <submittedName>
        <fullName evidence="2">Uncharacterized protein</fullName>
    </submittedName>
</protein>
<keyword evidence="1" id="KW-0732">Signal</keyword>
<feature type="signal peptide" evidence="1">
    <location>
        <begin position="1"/>
        <end position="23"/>
    </location>
</feature>